<dbReference type="SUPFAM" id="SSF53756">
    <property type="entry name" value="UDP-Glycosyltransferase/glycogen phosphorylase"/>
    <property type="match status" value="1"/>
</dbReference>
<keyword evidence="3" id="KW-0808">Transferase</keyword>
<evidence type="ECO:0000259" key="1">
    <source>
        <dbReference type="Pfam" id="PF00534"/>
    </source>
</evidence>
<dbReference type="EMBL" id="JAJEQD010000004">
    <property type="protein sequence ID" value="MCC2156067.1"/>
    <property type="molecule type" value="Genomic_DNA"/>
</dbReference>
<dbReference type="Gene3D" id="3.40.50.2000">
    <property type="entry name" value="Glycogen Phosphorylase B"/>
    <property type="match status" value="2"/>
</dbReference>
<evidence type="ECO:0000313" key="3">
    <source>
        <dbReference type="EMBL" id="MCC2156067.1"/>
    </source>
</evidence>
<gene>
    <name evidence="3" type="ORF">LKD20_02770</name>
</gene>
<evidence type="ECO:0000313" key="4">
    <source>
        <dbReference type="Proteomes" id="UP001198241"/>
    </source>
</evidence>
<accession>A0ABS8F0S9</accession>
<feature type="domain" description="Glycosyl transferase family 1" evidence="1">
    <location>
        <begin position="202"/>
        <end position="367"/>
    </location>
</feature>
<name>A0ABS8F0S9_9FIRM</name>
<sequence length="393" mass="44255">MNILLVNTTKMVGDTGGLAKVTSAFANEMHKRGHQVSVIYADERSGDFFFPIDEDIKCYDVRLQDGKRIKYPLSLRLKREFYRLFSKQKARTVNNDFFYKYICPYMGKIIKGIQPDIIVSFTPGTSKSLIIDLNIQDNVPIITMSHGNPEDYFDFYPVLSLEAVKQSDVNQVLLPSFKKVLEGHLPNNKIVVIGNVVPQFNNQVDLTKPKDVHKILFIGRLAKGHKRPHLLIEAFSKVADQFPNWIVELWGADENKAYKAQLELMIKQANLSDRILFKGITKDVESVLSTGDIYAMMSASEGFGLSMAEAMAKGLPVIACDTWLGVSDMVQDGYNGILVKDNPTDIALGLEKLMGNSELCSALGRQAVDSMKRFAPDIIWSQWEELLFSMIKK</sequence>
<dbReference type="PANTHER" id="PTHR12526">
    <property type="entry name" value="GLYCOSYLTRANSFERASE"/>
    <property type="match status" value="1"/>
</dbReference>
<feature type="domain" description="Glycosyltransferase subfamily 4-like N-terminal" evidence="2">
    <location>
        <begin position="16"/>
        <end position="197"/>
    </location>
</feature>
<dbReference type="Proteomes" id="UP001198241">
    <property type="component" value="Unassembled WGS sequence"/>
</dbReference>
<dbReference type="PANTHER" id="PTHR12526:SF630">
    <property type="entry name" value="GLYCOSYLTRANSFERASE"/>
    <property type="match status" value="1"/>
</dbReference>
<proteinExistence type="predicted"/>
<keyword evidence="4" id="KW-1185">Reference proteome</keyword>
<dbReference type="Pfam" id="PF13439">
    <property type="entry name" value="Glyco_transf_4"/>
    <property type="match status" value="1"/>
</dbReference>
<dbReference type="Pfam" id="PF00534">
    <property type="entry name" value="Glycos_transf_1"/>
    <property type="match status" value="1"/>
</dbReference>
<dbReference type="GO" id="GO:0016757">
    <property type="term" value="F:glycosyltransferase activity"/>
    <property type="evidence" value="ECO:0007669"/>
    <property type="project" value="UniProtKB-KW"/>
</dbReference>
<keyword evidence="3" id="KW-0328">Glycosyltransferase</keyword>
<evidence type="ECO:0000259" key="2">
    <source>
        <dbReference type="Pfam" id="PF13439"/>
    </source>
</evidence>
<dbReference type="InterPro" id="IPR028098">
    <property type="entry name" value="Glyco_trans_4-like_N"/>
</dbReference>
<organism evidence="3 4">
    <name type="scientific">Veillonella fallax</name>
    <dbReference type="NCBI Taxonomy" id="2881272"/>
    <lineage>
        <taxon>Bacteria</taxon>
        <taxon>Bacillati</taxon>
        <taxon>Bacillota</taxon>
        <taxon>Negativicutes</taxon>
        <taxon>Veillonellales</taxon>
        <taxon>Veillonellaceae</taxon>
        <taxon>Veillonella</taxon>
    </lineage>
</organism>
<dbReference type="InterPro" id="IPR001296">
    <property type="entry name" value="Glyco_trans_1"/>
</dbReference>
<comment type="caution">
    <text evidence="3">The sequence shown here is derived from an EMBL/GenBank/DDBJ whole genome shotgun (WGS) entry which is preliminary data.</text>
</comment>
<dbReference type="EC" id="2.4.-.-" evidence="3"/>
<protein>
    <submittedName>
        <fullName evidence="3">Glycosyltransferase</fullName>
        <ecNumber evidence="3">2.4.-.-</ecNumber>
    </submittedName>
</protein>
<reference evidence="3 4" key="1">
    <citation type="submission" date="2021-10" db="EMBL/GenBank/DDBJ databases">
        <title>Anaerobic single-cell dispensing facilitates the cultivation of human gut bacteria.</title>
        <authorList>
            <person name="Afrizal A."/>
        </authorList>
    </citation>
    <scope>NUCLEOTIDE SEQUENCE [LARGE SCALE GENOMIC DNA]</scope>
    <source>
        <strain evidence="3 4">CLA-AA-H247</strain>
    </source>
</reference>
<dbReference type="RefSeq" id="WP_227720836.1">
    <property type="nucleotide sequence ID" value="NZ_JAJEQD010000004.1"/>
</dbReference>